<dbReference type="GO" id="GO:0016787">
    <property type="term" value="F:hydrolase activity"/>
    <property type="evidence" value="ECO:0007669"/>
    <property type="project" value="UniProtKB-KW"/>
</dbReference>
<dbReference type="RefSeq" id="WP_106137272.1">
    <property type="nucleotide sequence ID" value="NZ_PVTE01000006.1"/>
</dbReference>
<evidence type="ECO:0000313" key="1">
    <source>
        <dbReference type="EMBL" id="PRY40825.1"/>
    </source>
</evidence>
<dbReference type="OrthoDB" id="9795188at2"/>
<protein>
    <submittedName>
        <fullName evidence="1">Phosphoribosyl-ATP pyrophosphohydrolase</fullName>
    </submittedName>
</protein>
<dbReference type="Gene3D" id="1.10.3420.10">
    <property type="entry name" value="putative ntp pyrophosphohydrolase like domain"/>
    <property type="match status" value="2"/>
</dbReference>
<sequence length="233" mass="26597">MQQSTMQMVTEFHQTFDPQAIRDTPGMCDRKTFDFRIRFLTEECSELNDALECVDRIEILDGIGDIRYVQYGLALNLGLQNAVEQSSLKLTEHGFMVSTCLEQLYNSFEAMVSPYKAGDITTLTTVLLDSIYWLDELERAMSVIVFFDVPTVMPAVIAEIHRSNMTKCCASEQEAIISCNQLYMDGTECYHVECNGKWVVRRKSDDKIQKPYGYEKPNLAAVLESFVATTYPR</sequence>
<dbReference type="AlphaFoldDB" id="A0A2T0T567"/>
<organism evidence="1 2">
    <name type="scientific">Spirosoma oryzae</name>
    <dbReference type="NCBI Taxonomy" id="1469603"/>
    <lineage>
        <taxon>Bacteria</taxon>
        <taxon>Pseudomonadati</taxon>
        <taxon>Bacteroidota</taxon>
        <taxon>Cytophagia</taxon>
        <taxon>Cytophagales</taxon>
        <taxon>Cytophagaceae</taxon>
        <taxon>Spirosoma</taxon>
    </lineage>
</organism>
<dbReference type="Proteomes" id="UP000238375">
    <property type="component" value="Unassembled WGS sequence"/>
</dbReference>
<dbReference type="Pfam" id="PF01503">
    <property type="entry name" value="PRA-PH"/>
    <property type="match status" value="1"/>
</dbReference>
<dbReference type="InterPro" id="IPR023292">
    <property type="entry name" value="NTP_PyroPHydrolase-like_dom_sf"/>
</dbReference>
<keyword evidence="2" id="KW-1185">Reference proteome</keyword>
<gene>
    <name evidence="1" type="ORF">CLV58_1068</name>
</gene>
<dbReference type="CDD" id="cd11530">
    <property type="entry name" value="NTP-PPase_DR2231_like"/>
    <property type="match status" value="1"/>
</dbReference>
<proteinExistence type="predicted"/>
<evidence type="ECO:0000313" key="2">
    <source>
        <dbReference type="Proteomes" id="UP000238375"/>
    </source>
</evidence>
<dbReference type="InterPro" id="IPR021130">
    <property type="entry name" value="PRib-ATP_PPHydrolase-like"/>
</dbReference>
<name>A0A2T0T567_9BACT</name>
<dbReference type="EMBL" id="PVTE01000006">
    <property type="protein sequence ID" value="PRY40825.1"/>
    <property type="molecule type" value="Genomic_DNA"/>
</dbReference>
<keyword evidence="1" id="KW-0378">Hydrolase</keyword>
<accession>A0A2T0T567</accession>
<comment type="caution">
    <text evidence="1">The sequence shown here is derived from an EMBL/GenBank/DDBJ whole genome shotgun (WGS) entry which is preliminary data.</text>
</comment>
<reference evidence="1 2" key="1">
    <citation type="submission" date="2018-03" db="EMBL/GenBank/DDBJ databases">
        <title>Genomic Encyclopedia of Archaeal and Bacterial Type Strains, Phase II (KMG-II): from individual species to whole genera.</title>
        <authorList>
            <person name="Goeker M."/>
        </authorList>
    </citation>
    <scope>NUCLEOTIDE SEQUENCE [LARGE SCALE GENOMIC DNA]</scope>
    <source>
        <strain evidence="1 2">DSM 28354</strain>
    </source>
</reference>
<dbReference type="InterPro" id="IPR033653">
    <property type="entry name" value="NTP-PPase_DR2231-like"/>
</dbReference>